<dbReference type="AlphaFoldDB" id="A0A0H2R3G8"/>
<dbReference type="Gene3D" id="1.20.1280.50">
    <property type="match status" value="1"/>
</dbReference>
<evidence type="ECO:0000259" key="1">
    <source>
        <dbReference type="Pfam" id="PF12937"/>
    </source>
</evidence>
<name>A0A0H2R3G8_9AGAM</name>
<accession>A0A0H2R3G8</accession>
<evidence type="ECO:0000313" key="3">
    <source>
        <dbReference type="Proteomes" id="UP000053477"/>
    </source>
</evidence>
<dbReference type="Proteomes" id="UP000053477">
    <property type="component" value="Unassembled WGS sequence"/>
</dbReference>
<dbReference type="Pfam" id="PF12937">
    <property type="entry name" value="F-box-like"/>
    <property type="match status" value="1"/>
</dbReference>
<dbReference type="OrthoDB" id="3051094at2759"/>
<evidence type="ECO:0000313" key="2">
    <source>
        <dbReference type="EMBL" id="KLO06369.1"/>
    </source>
</evidence>
<organism evidence="2 3">
    <name type="scientific">Schizopora paradoxa</name>
    <dbReference type="NCBI Taxonomy" id="27342"/>
    <lineage>
        <taxon>Eukaryota</taxon>
        <taxon>Fungi</taxon>
        <taxon>Dikarya</taxon>
        <taxon>Basidiomycota</taxon>
        <taxon>Agaricomycotina</taxon>
        <taxon>Agaricomycetes</taxon>
        <taxon>Hymenochaetales</taxon>
        <taxon>Schizoporaceae</taxon>
        <taxon>Schizopora</taxon>
    </lineage>
</organism>
<sequence>MSLWSTLDKMALNVTSEDIEKLRRKGNWTDGEDTSLHLELHLTDPGQRRISAETFDKLSRDARHVKNITKVLKALLDSAIEMQHDYDEYLELVVSKLSKGIASMPDELLARIFKFNADAYGTKQAIRLSHVSRKFRAVALGARNLWTTLRSNASVKELNLFIARSGANSDLHIQVNHAGPLKNPITKEFRDAILKLTPRWKSMEIVELDKLRNSVRDISSALSISAILGRICDVCLHLPRLEEIRIVHNRMIDFSSLLRLRPDAKGGYKFGGGQFELPWNIPRLRVLQMKNYTLSPSLAFASLNTFIFALDLDGVCVLQIKALLSFLGATPSVSEFRLEACKFAFLPDAPEPFRFEDTHCPSITSIGLTFTEYTFDDRALQFATAFTKAFHVPHVQELSFVVSFGRKLFDHWHNIGNRFGAQQFRKLPDVIFPIGHIRSRLSSMTCIFSDSPDFEMPKAWLDDLDLPGTLQIPLNRVPHLSCLTLTTFTQVRFSREGSVEPCHLRKVHFQGCSRMDGVAAIQSLKDAGVWESVERVVVEDCRDFEYEMALESVGEERLRFFDEDTEDLDDDEDDD</sequence>
<dbReference type="InParanoid" id="A0A0H2R3G8"/>
<feature type="domain" description="F-box" evidence="1">
    <location>
        <begin position="101"/>
        <end position="149"/>
    </location>
</feature>
<dbReference type="InterPro" id="IPR001810">
    <property type="entry name" value="F-box_dom"/>
</dbReference>
<keyword evidence="3" id="KW-1185">Reference proteome</keyword>
<dbReference type="SUPFAM" id="SSF52047">
    <property type="entry name" value="RNI-like"/>
    <property type="match status" value="1"/>
</dbReference>
<proteinExistence type="predicted"/>
<gene>
    <name evidence="2" type="ORF">SCHPADRAFT_933116</name>
</gene>
<protein>
    <recommendedName>
        <fullName evidence="1">F-box domain-containing protein</fullName>
    </recommendedName>
</protein>
<dbReference type="EMBL" id="KQ086213">
    <property type="protein sequence ID" value="KLO06369.1"/>
    <property type="molecule type" value="Genomic_DNA"/>
</dbReference>
<reference evidence="2 3" key="1">
    <citation type="submission" date="2015-04" db="EMBL/GenBank/DDBJ databases">
        <title>Complete genome sequence of Schizopora paradoxa KUC8140, a cosmopolitan wood degrader in East Asia.</title>
        <authorList>
            <consortium name="DOE Joint Genome Institute"/>
            <person name="Min B."/>
            <person name="Park H."/>
            <person name="Jang Y."/>
            <person name="Kim J.-J."/>
            <person name="Kim K.H."/>
            <person name="Pangilinan J."/>
            <person name="Lipzen A."/>
            <person name="Riley R."/>
            <person name="Grigoriev I.V."/>
            <person name="Spatafora J.W."/>
            <person name="Choi I.-G."/>
        </authorList>
    </citation>
    <scope>NUCLEOTIDE SEQUENCE [LARGE SCALE GENOMIC DNA]</scope>
    <source>
        <strain evidence="2 3">KUC8140</strain>
    </source>
</reference>